<reference evidence="2" key="2">
    <citation type="journal article" date="2024" name="Plant">
        <title>Genomic evolution and insights into agronomic trait innovations of Sesamum species.</title>
        <authorList>
            <person name="Miao H."/>
            <person name="Wang L."/>
            <person name="Qu L."/>
            <person name="Liu H."/>
            <person name="Sun Y."/>
            <person name="Le M."/>
            <person name="Wang Q."/>
            <person name="Wei S."/>
            <person name="Zheng Y."/>
            <person name="Lin W."/>
            <person name="Duan Y."/>
            <person name="Cao H."/>
            <person name="Xiong S."/>
            <person name="Wang X."/>
            <person name="Wei L."/>
            <person name="Li C."/>
            <person name="Ma Q."/>
            <person name="Ju M."/>
            <person name="Zhao R."/>
            <person name="Li G."/>
            <person name="Mu C."/>
            <person name="Tian Q."/>
            <person name="Mei H."/>
            <person name="Zhang T."/>
            <person name="Gao T."/>
            <person name="Zhang H."/>
        </authorList>
    </citation>
    <scope>NUCLEOTIDE SEQUENCE</scope>
    <source>
        <strain evidence="2">G02</strain>
    </source>
</reference>
<keyword evidence="1" id="KW-0472">Membrane</keyword>
<dbReference type="EMBL" id="JACGWJ010000017">
    <property type="protein sequence ID" value="KAL0355031.1"/>
    <property type="molecule type" value="Genomic_DNA"/>
</dbReference>
<reference evidence="2" key="1">
    <citation type="submission" date="2020-06" db="EMBL/GenBank/DDBJ databases">
        <authorList>
            <person name="Li T."/>
            <person name="Hu X."/>
            <person name="Zhang T."/>
            <person name="Song X."/>
            <person name="Zhang H."/>
            <person name="Dai N."/>
            <person name="Sheng W."/>
            <person name="Hou X."/>
            <person name="Wei L."/>
        </authorList>
    </citation>
    <scope>NUCLEOTIDE SEQUENCE</scope>
    <source>
        <strain evidence="2">G02</strain>
        <tissue evidence="2">Leaf</tissue>
    </source>
</reference>
<protein>
    <submittedName>
        <fullName evidence="2">Uncharacterized protein</fullName>
    </submittedName>
</protein>
<sequence length="105" mass="11082">MAVVIIYCMIHRSPKGVPSPTPKEVSEEVLWCGGLVNGSAGLGDPGTITPLAGAAPLARAKDVIATTCKTWALLGVSTTFCFFVELLGVSIVTHVLDLCSNRRRQ</sequence>
<accession>A0AAW2PKD3</accession>
<gene>
    <name evidence="2" type="ORF">Sradi_3950000</name>
</gene>
<organism evidence="2">
    <name type="scientific">Sesamum radiatum</name>
    <name type="common">Black benniseed</name>
    <dbReference type="NCBI Taxonomy" id="300843"/>
    <lineage>
        <taxon>Eukaryota</taxon>
        <taxon>Viridiplantae</taxon>
        <taxon>Streptophyta</taxon>
        <taxon>Embryophyta</taxon>
        <taxon>Tracheophyta</taxon>
        <taxon>Spermatophyta</taxon>
        <taxon>Magnoliopsida</taxon>
        <taxon>eudicotyledons</taxon>
        <taxon>Gunneridae</taxon>
        <taxon>Pentapetalae</taxon>
        <taxon>asterids</taxon>
        <taxon>lamiids</taxon>
        <taxon>Lamiales</taxon>
        <taxon>Pedaliaceae</taxon>
        <taxon>Sesamum</taxon>
    </lineage>
</organism>
<comment type="caution">
    <text evidence="2">The sequence shown here is derived from an EMBL/GenBank/DDBJ whole genome shotgun (WGS) entry which is preliminary data.</text>
</comment>
<keyword evidence="1" id="KW-1133">Transmembrane helix</keyword>
<feature type="transmembrane region" description="Helical" evidence="1">
    <location>
        <begin position="71"/>
        <end position="96"/>
    </location>
</feature>
<keyword evidence="1" id="KW-0812">Transmembrane</keyword>
<dbReference type="AlphaFoldDB" id="A0AAW2PKD3"/>
<evidence type="ECO:0000313" key="2">
    <source>
        <dbReference type="EMBL" id="KAL0355031.1"/>
    </source>
</evidence>
<proteinExistence type="predicted"/>
<name>A0AAW2PKD3_SESRA</name>
<evidence type="ECO:0000256" key="1">
    <source>
        <dbReference type="SAM" id="Phobius"/>
    </source>
</evidence>